<proteinExistence type="predicted"/>
<dbReference type="NCBIfam" id="TIGR02518">
    <property type="entry name" value="EutH_ACDH"/>
    <property type="match status" value="1"/>
</dbReference>
<dbReference type="CDD" id="cd07122">
    <property type="entry name" value="ALDH_F20_ACDH"/>
    <property type="match status" value="1"/>
</dbReference>
<sequence>MMLDADLYSVQEVRTFLAKAKEAQAKLESFSQEQVDAIVAAMSKAGEEAAERLAAMAVEETGFGNVPDKRMKNLFAAQRVYEAIKDRKTVGIIRKDEENKVWEVAQPVGIVAGIVPSTNPTSTVIFKSMIALKARNAIIFSPHPSAAKCTLEAARLMAEAAVRAGAPEGLIHCITKPTLQATNELIKHKLTDVILATGGTAMVKAAYSSGKPAFGVGPGNVPVYIHHTADVAAAAKHIVQSKTFDYGTICASEQALVVDESIKRQVIAALQREGAYFLNEQEKGRVAAVIMINGSLNAKVVGRSPQAIAELAGISIPTGTRVLIGEETQVGKAFPLSVEKLSPILGFYTVQDWKEGAKRCRELLDLGGLGHTLGIHAQDEAVITAFGLAQPASRIAVNTGTTFGGIGATTGIQPSLTLGCGSFGNNITSDNIGPQHLLNVKRVAFGIREMPPSQPVAATAATEAAALEAVSSLNVGLSRDEIKDIIKSVLAEMTAKA</sequence>
<dbReference type="InterPro" id="IPR016163">
    <property type="entry name" value="Ald_DH_C"/>
</dbReference>
<dbReference type="GO" id="GO:0016620">
    <property type="term" value="F:oxidoreductase activity, acting on the aldehyde or oxo group of donors, NAD or NADP as acceptor"/>
    <property type="evidence" value="ECO:0007669"/>
    <property type="project" value="InterPro"/>
</dbReference>
<dbReference type="AlphaFoldDB" id="M8DGA7"/>
<dbReference type="STRING" id="1300222.I532_12534"/>
<dbReference type="Gene3D" id="3.40.605.10">
    <property type="entry name" value="Aldehyde Dehydrogenase, Chain A, domain 1"/>
    <property type="match status" value="1"/>
</dbReference>
<dbReference type="Proteomes" id="UP000012081">
    <property type="component" value="Unassembled WGS sequence"/>
</dbReference>
<feature type="domain" description="Aldehyde dehydrogenase" evidence="2">
    <location>
        <begin position="9"/>
        <end position="272"/>
    </location>
</feature>
<evidence type="ECO:0000256" key="1">
    <source>
        <dbReference type="ARBA" id="ARBA00023002"/>
    </source>
</evidence>
<dbReference type="InterPro" id="IPR013357">
    <property type="entry name" value="Acetaldehyde_DH_acetylating"/>
</dbReference>
<name>M8DGA7_9BACL</name>
<dbReference type="InterPro" id="IPR015590">
    <property type="entry name" value="Aldehyde_DH_dom"/>
</dbReference>
<dbReference type="OrthoDB" id="9815791at2"/>
<dbReference type="RefSeq" id="WP_003388598.1">
    <property type="nucleotide sequence ID" value="NZ_APBN01000004.1"/>
</dbReference>
<evidence type="ECO:0000259" key="2">
    <source>
        <dbReference type="Pfam" id="PF00171"/>
    </source>
</evidence>
<dbReference type="SUPFAM" id="SSF53720">
    <property type="entry name" value="ALDH-like"/>
    <property type="match status" value="1"/>
</dbReference>
<dbReference type="PANTHER" id="PTHR11699">
    <property type="entry name" value="ALDEHYDE DEHYDROGENASE-RELATED"/>
    <property type="match status" value="1"/>
</dbReference>
<dbReference type="PATRIC" id="fig|1300222.3.peg.2617"/>
<dbReference type="Pfam" id="PF00171">
    <property type="entry name" value="Aldedh"/>
    <property type="match status" value="1"/>
</dbReference>
<keyword evidence="1" id="KW-0560">Oxidoreductase</keyword>
<dbReference type="Gene3D" id="3.40.309.10">
    <property type="entry name" value="Aldehyde Dehydrogenase, Chain A, domain 2"/>
    <property type="match status" value="1"/>
</dbReference>
<protein>
    <recommendedName>
        <fullName evidence="2">Aldehyde dehydrogenase domain-containing protein</fullName>
    </recommendedName>
</protein>
<comment type="caution">
    <text evidence="3">The sequence shown here is derived from an EMBL/GenBank/DDBJ whole genome shotgun (WGS) entry which is preliminary data.</text>
</comment>
<accession>M8DGA7</accession>
<dbReference type="EMBL" id="APBN01000004">
    <property type="protein sequence ID" value="EMT52482.1"/>
    <property type="molecule type" value="Genomic_DNA"/>
</dbReference>
<evidence type="ECO:0000313" key="3">
    <source>
        <dbReference type="EMBL" id="EMT52482.1"/>
    </source>
</evidence>
<evidence type="ECO:0000313" key="4">
    <source>
        <dbReference type="Proteomes" id="UP000012081"/>
    </source>
</evidence>
<keyword evidence="4" id="KW-1185">Reference proteome</keyword>
<dbReference type="InterPro" id="IPR016162">
    <property type="entry name" value="Ald_DH_N"/>
</dbReference>
<dbReference type="InterPro" id="IPR016161">
    <property type="entry name" value="Ald_DH/histidinol_DH"/>
</dbReference>
<gene>
    <name evidence="3" type="ORF">I532_12534</name>
</gene>
<organism evidence="3 4">
    <name type="scientific">Brevibacillus borstelensis AK1</name>
    <dbReference type="NCBI Taxonomy" id="1300222"/>
    <lineage>
        <taxon>Bacteria</taxon>
        <taxon>Bacillati</taxon>
        <taxon>Bacillota</taxon>
        <taxon>Bacilli</taxon>
        <taxon>Bacillales</taxon>
        <taxon>Paenibacillaceae</taxon>
        <taxon>Brevibacillus</taxon>
    </lineage>
</organism>
<reference evidence="3 4" key="1">
    <citation type="submission" date="2013-03" db="EMBL/GenBank/DDBJ databases">
        <title>Assembly of a new bacterial strain Brevibacillus borstelensis AK1.</title>
        <authorList>
            <person name="Rajan I."/>
            <person name="PoliReddy D."/>
            <person name="Sugumar T."/>
            <person name="Rathinam K."/>
            <person name="Alqarawi S."/>
            <person name="Khalil A.B."/>
            <person name="Sivakumar N."/>
        </authorList>
    </citation>
    <scope>NUCLEOTIDE SEQUENCE [LARGE SCALE GENOMIC DNA]</scope>
    <source>
        <strain evidence="3 4">AK1</strain>
    </source>
</reference>